<comment type="caution">
    <text evidence="1">The sequence shown here is derived from an EMBL/GenBank/DDBJ whole genome shotgun (WGS) entry which is preliminary data.</text>
</comment>
<dbReference type="EMBL" id="CATOUU010000878">
    <property type="protein sequence ID" value="CAI9956643.1"/>
    <property type="molecule type" value="Genomic_DNA"/>
</dbReference>
<reference evidence="1" key="1">
    <citation type="submission" date="2023-06" db="EMBL/GenBank/DDBJ databases">
        <authorList>
            <person name="Kurt Z."/>
        </authorList>
    </citation>
    <scope>NUCLEOTIDE SEQUENCE</scope>
</reference>
<evidence type="ECO:0000313" key="3">
    <source>
        <dbReference type="Proteomes" id="UP001642409"/>
    </source>
</evidence>
<evidence type="ECO:0000313" key="2">
    <source>
        <dbReference type="EMBL" id="CAL6051477.1"/>
    </source>
</evidence>
<reference evidence="2 3" key="2">
    <citation type="submission" date="2024-07" db="EMBL/GenBank/DDBJ databases">
        <authorList>
            <person name="Akdeniz Z."/>
        </authorList>
    </citation>
    <scope>NUCLEOTIDE SEQUENCE [LARGE SCALE GENOMIC DNA]</scope>
</reference>
<keyword evidence="3" id="KW-1185">Reference proteome</keyword>
<dbReference type="Gene3D" id="3.80.10.10">
    <property type="entry name" value="Ribonuclease Inhibitor"/>
    <property type="match status" value="1"/>
</dbReference>
<gene>
    <name evidence="1" type="ORF">HINF_LOCUS44288</name>
    <name evidence="2" type="ORF">HINF_LOCUS44389</name>
</gene>
<name>A0AA86QLP6_9EUKA</name>
<organism evidence="1">
    <name type="scientific">Hexamita inflata</name>
    <dbReference type="NCBI Taxonomy" id="28002"/>
    <lineage>
        <taxon>Eukaryota</taxon>
        <taxon>Metamonada</taxon>
        <taxon>Diplomonadida</taxon>
        <taxon>Hexamitidae</taxon>
        <taxon>Hexamitinae</taxon>
        <taxon>Hexamita</taxon>
    </lineage>
</organism>
<dbReference type="SUPFAM" id="SSF52058">
    <property type="entry name" value="L domain-like"/>
    <property type="match status" value="1"/>
</dbReference>
<dbReference type="InterPro" id="IPR032675">
    <property type="entry name" value="LRR_dom_sf"/>
</dbReference>
<dbReference type="Proteomes" id="UP001642409">
    <property type="component" value="Unassembled WGS sequence"/>
</dbReference>
<evidence type="ECO:0000313" key="1">
    <source>
        <dbReference type="EMBL" id="CAI9956643.1"/>
    </source>
</evidence>
<dbReference type="EMBL" id="CAXDID020000188">
    <property type="protein sequence ID" value="CAL6051477.1"/>
    <property type="molecule type" value="Genomic_DNA"/>
</dbReference>
<accession>A0AA86QLP6</accession>
<sequence length="148" mass="17145">MVQLTELNLEGRQKTLTLNQLKDQCVLNNDNVNIHALQYQKQLTSLNLGYCSIIDLTYLMPHINSKQLNVSKNDIVYLEPLKVLKCITFLNATCNKIQDISILHINFNQYLMNNQLQVNEQDVIFANKLRDINVQIILLIQYACKIPK</sequence>
<proteinExistence type="predicted"/>
<protein>
    <submittedName>
        <fullName evidence="1">Leucine-rich repeat domain superfamily</fullName>
    </submittedName>
    <submittedName>
        <fullName evidence="2">Leucine-rich_repeat domain superfamily</fullName>
    </submittedName>
</protein>
<dbReference type="AlphaFoldDB" id="A0AA86QLP6"/>